<protein>
    <submittedName>
        <fullName evidence="2">Uncharacterized protein</fullName>
    </submittedName>
</protein>
<organism evidence="2 3">
    <name type="scientific">Tistlia consotensis USBA 355</name>
    <dbReference type="NCBI Taxonomy" id="560819"/>
    <lineage>
        <taxon>Bacteria</taxon>
        <taxon>Pseudomonadati</taxon>
        <taxon>Pseudomonadota</taxon>
        <taxon>Alphaproteobacteria</taxon>
        <taxon>Rhodospirillales</taxon>
        <taxon>Rhodovibrionaceae</taxon>
        <taxon>Tistlia</taxon>
    </lineage>
</organism>
<gene>
    <name evidence="2" type="ORF">SAMN05428998_114102</name>
</gene>
<evidence type="ECO:0000313" key="3">
    <source>
        <dbReference type="Proteomes" id="UP000192917"/>
    </source>
</evidence>
<dbReference type="RefSeq" id="WP_085123926.1">
    <property type="nucleotide sequence ID" value="NZ_FWZX01000014.1"/>
</dbReference>
<name>A0A1Y6C243_9PROT</name>
<proteinExistence type="predicted"/>
<sequence>MTTLDRPTEGRSRKSGPTQSWLEISAERRRHRGGVEVGQGIDSGAGLVDPVGDLLRIAGVL</sequence>
<evidence type="ECO:0000313" key="2">
    <source>
        <dbReference type="EMBL" id="SMF41505.1"/>
    </source>
</evidence>
<dbReference type="Proteomes" id="UP000192917">
    <property type="component" value="Unassembled WGS sequence"/>
</dbReference>
<accession>A0A1Y6C243</accession>
<feature type="region of interest" description="Disordered" evidence="1">
    <location>
        <begin position="1"/>
        <end position="32"/>
    </location>
</feature>
<keyword evidence="3" id="KW-1185">Reference proteome</keyword>
<dbReference type="EMBL" id="FWZX01000014">
    <property type="protein sequence ID" value="SMF41505.1"/>
    <property type="molecule type" value="Genomic_DNA"/>
</dbReference>
<reference evidence="2 3" key="1">
    <citation type="submission" date="2017-04" db="EMBL/GenBank/DDBJ databases">
        <authorList>
            <person name="Afonso C.L."/>
            <person name="Miller P.J."/>
            <person name="Scott M.A."/>
            <person name="Spackman E."/>
            <person name="Goraichik I."/>
            <person name="Dimitrov K.M."/>
            <person name="Suarez D.L."/>
            <person name="Swayne D.E."/>
        </authorList>
    </citation>
    <scope>NUCLEOTIDE SEQUENCE [LARGE SCALE GENOMIC DNA]</scope>
    <source>
        <strain evidence="2 3">USBA 355</strain>
    </source>
</reference>
<dbReference type="AlphaFoldDB" id="A0A1Y6C243"/>
<evidence type="ECO:0000256" key="1">
    <source>
        <dbReference type="SAM" id="MobiDB-lite"/>
    </source>
</evidence>
<feature type="compositionally biased region" description="Basic and acidic residues" evidence="1">
    <location>
        <begin position="1"/>
        <end position="12"/>
    </location>
</feature>